<organism evidence="2 3">
    <name type="scientific">Erwinia papayae</name>
    <dbReference type="NCBI Taxonomy" id="206499"/>
    <lineage>
        <taxon>Bacteria</taxon>
        <taxon>Pseudomonadati</taxon>
        <taxon>Pseudomonadota</taxon>
        <taxon>Gammaproteobacteria</taxon>
        <taxon>Enterobacterales</taxon>
        <taxon>Erwiniaceae</taxon>
        <taxon>Erwinia</taxon>
    </lineage>
</organism>
<evidence type="ECO:0000256" key="1">
    <source>
        <dbReference type="SAM" id="MobiDB-lite"/>
    </source>
</evidence>
<comment type="caution">
    <text evidence="2">The sequence shown here is derived from an EMBL/GenBank/DDBJ whole genome shotgun (WGS) entry which is preliminary data.</text>
</comment>
<protein>
    <submittedName>
        <fullName evidence="2">Uncharacterized protein</fullName>
    </submittedName>
</protein>
<reference evidence="2 3" key="1">
    <citation type="submission" date="2024-07" db="EMBL/GenBank/DDBJ databases">
        <authorList>
            <person name="Dulla G.F.J."/>
            <person name="Delorm J.G."/>
        </authorList>
    </citation>
    <scope>NUCLEOTIDE SEQUENCE [LARGE SCALE GENOMIC DNA]</scope>
    <source>
        <strain evidence="2 3">JGD 233</strain>
    </source>
</reference>
<dbReference type="Proteomes" id="UP001554567">
    <property type="component" value="Unassembled WGS sequence"/>
</dbReference>
<gene>
    <name evidence="2" type="ORF">ABW286_04210</name>
</gene>
<keyword evidence="3" id="KW-1185">Reference proteome</keyword>
<dbReference type="EMBL" id="JBFKZN010000002">
    <property type="protein sequence ID" value="MEW5288389.1"/>
    <property type="molecule type" value="Genomic_DNA"/>
</dbReference>
<dbReference type="RefSeq" id="WP_367166750.1">
    <property type="nucleotide sequence ID" value="NZ_JBFKZN010000002.1"/>
</dbReference>
<evidence type="ECO:0000313" key="2">
    <source>
        <dbReference type="EMBL" id="MEW5288389.1"/>
    </source>
</evidence>
<name>A0ABV3MXU8_9GAMM</name>
<accession>A0ABV3MXU8</accession>
<sequence>MHEPVEKSKKYKTKAIASSATQKRSNVKQGVGYIDNRPEAVEQKAISKTKNMADGAHRIGPKPIQRQLTIAGSIHTGTTALGTPLTVNRSTHIHSLINSVTDFTFPTTTELFNYMDKLDLLLGPENDPGGIRGDLINNTLVYATFNAAVTAIVAAVPFASRVGLLNQLGNDAVLLQNLLTDCIAPTGAGSAALRLERVLAATPTVARTQGALAPHIAAQIQIDEKILRGEITGGVPASGAVPTAANRNLIGGHSQAITVDTSYVISDTINNVTTPTQYVSFRKLVRSDVNGFAADVDVNAPGNILATINPLLAVATRIVAAPPAINVRAPAATIDNWTASQASQITRTRDEAVLATAQAALVGPAATAAVIAGTGNAAGMAPFIDAVVGLYTHTKIALTAAIAVENRTGTNTATPARTALDAAFLAWQRHGPVLSANKNSTFAPPGWTDDQVIRAGDSAAAIPATLVRYNPPANNPPDGAIVDSKHHCLTNDPGTGRNFVWVVIKNNATYHAGPPPAITGGNVISSYPTGDTAIPAAPAPGTMDADRFSAI</sequence>
<proteinExistence type="predicted"/>
<feature type="region of interest" description="Disordered" evidence="1">
    <location>
        <begin position="1"/>
        <end position="22"/>
    </location>
</feature>
<evidence type="ECO:0000313" key="3">
    <source>
        <dbReference type="Proteomes" id="UP001554567"/>
    </source>
</evidence>